<name>U3U703_9GAMM</name>
<evidence type="ECO:0000259" key="12">
    <source>
        <dbReference type="Pfam" id="PF13538"/>
    </source>
</evidence>
<dbReference type="AlphaFoldDB" id="U3U703"/>
<gene>
    <name evidence="11" type="primary">recD</name>
    <name evidence="14" type="ORF">HHS_01570</name>
</gene>
<evidence type="ECO:0000256" key="9">
    <source>
        <dbReference type="ARBA" id="ARBA00023204"/>
    </source>
</evidence>
<keyword evidence="6 11" id="KW-0269">Exonuclease</keyword>
<keyword evidence="2 11" id="KW-0547">Nucleotide-binding</keyword>
<dbReference type="NCBIfam" id="NF008127">
    <property type="entry name" value="PRK10875.1"/>
    <property type="match status" value="1"/>
</dbReference>
<keyword evidence="8 11" id="KW-0238">DNA-binding</keyword>
<evidence type="ECO:0000256" key="1">
    <source>
        <dbReference type="ARBA" id="ARBA00022722"/>
    </source>
</evidence>
<dbReference type="STRING" id="1235990.BMSBPS_0619"/>
<dbReference type="Gene3D" id="3.40.50.300">
    <property type="entry name" value="P-loop containing nucleotide triphosphate hydrolases"/>
    <property type="match status" value="3"/>
</dbReference>
<comment type="miscellaneous">
    <text evidence="11">In the RecBCD complex, RecB has a slow 3'-5' helicase, an exonuclease activity and loads RecA onto ssDNA, RecD has a fast 5'-3' helicase activity, while RecC stimulates the ATPase and processivity of the RecB helicase and contributes to recognition of the Chi site.</text>
</comment>
<dbReference type="GO" id="GO:0017116">
    <property type="term" value="F:single-stranded DNA helicase activity"/>
    <property type="evidence" value="ECO:0007669"/>
    <property type="project" value="TreeGrafter"/>
</dbReference>
<evidence type="ECO:0000313" key="15">
    <source>
        <dbReference type="Proteomes" id="UP000016900"/>
    </source>
</evidence>
<organism evidence="14 15">
    <name type="scientific">Candidatus Pantoea carbekii</name>
    <dbReference type="NCBI Taxonomy" id="1235990"/>
    <lineage>
        <taxon>Bacteria</taxon>
        <taxon>Pseudomonadati</taxon>
        <taxon>Pseudomonadota</taxon>
        <taxon>Gammaproteobacteria</taxon>
        <taxon>Enterobacterales</taxon>
        <taxon>Erwiniaceae</taxon>
        <taxon>Pantoea</taxon>
    </lineage>
</organism>
<dbReference type="InterPro" id="IPR050534">
    <property type="entry name" value="Coronavir_polyprotein_1ab"/>
</dbReference>
<dbReference type="CDD" id="cd18809">
    <property type="entry name" value="SF1_C_RecD"/>
    <property type="match status" value="1"/>
</dbReference>
<dbReference type="GO" id="GO:0005524">
    <property type="term" value="F:ATP binding"/>
    <property type="evidence" value="ECO:0007669"/>
    <property type="project" value="UniProtKB-UniRule"/>
</dbReference>
<dbReference type="InterPro" id="IPR049550">
    <property type="entry name" value="RecD_N"/>
</dbReference>
<sequence>MTDMIQLLEHAATLNLFRALDIQFAQLVTNNSQPARLLAAACLSAKVGDGHVCLPLSQLTCELLFKGRHPELAHAIWKAAGQPKDWYTIFYGWSAISIIGSKTAPIVLVADRLYLHRLWQDEGKIARFFQQQSILQDFEFNQVRIVLDQFFGTQEENFHKIAAAAAITQKITIICGGPGTGKTTTVAKLLAALIRLSKGKIRIQLTAPTGKAAARLSEALHKTLHQLSISKNEENSFPKKAVTLHCLLGAHPQTQRLHYHDKHHLHLDVLVVDETSMVDLSMMTKLIAALPLKARVIFLGDHHQLASVEVGAIFGDICRCAEAGYSTVRASQLRKLTGCYVYGNNNAYAPVIRDSICLLRKNYRFHFNSGIAQLASAVLNGNTQLMEDLLKSSLTDINRHSINSSQTYETMLEQVIEGYSPILRLIQKNHDPIEILTAFNLYQLLCVLREGPFGIEGLNQRIEQKLRKMQLIRCSCSINTTNFWYQGRPIMVTRNDSILGLSNGDVGITMYDRQGFLKVFFLLDNNKVKMVQPNRLPTHNTTWAMTVHKSQGSEFDHVALVMPTHCLPVLTRELIYTAITRARNKLTLYGDHNIFSYAIQLRTQRNSGLLERLCVSI</sequence>
<dbReference type="PANTHER" id="PTHR43788">
    <property type="entry name" value="DNA2/NAM7 HELICASE FAMILY MEMBER"/>
    <property type="match status" value="1"/>
</dbReference>
<dbReference type="NCBIfam" id="TIGR01447">
    <property type="entry name" value="recD"/>
    <property type="match status" value="1"/>
</dbReference>
<keyword evidence="5 11" id="KW-0347">Helicase</keyword>
<evidence type="ECO:0000256" key="2">
    <source>
        <dbReference type="ARBA" id="ARBA00022741"/>
    </source>
</evidence>
<dbReference type="InterPro" id="IPR027417">
    <property type="entry name" value="P-loop_NTPase"/>
</dbReference>
<accession>U3U703</accession>
<dbReference type="GO" id="GO:0008854">
    <property type="term" value="F:exodeoxyribonuclease V activity"/>
    <property type="evidence" value="ECO:0007669"/>
    <property type="project" value="InterPro"/>
</dbReference>
<dbReference type="Pfam" id="PF21185">
    <property type="entry name" value="RecD_N"/>
    <property type="match status" value="1"/>
</dbReference>
<evidence type="ECO:0000256" key="4">
    <source>
        <dbReference type="ARBA" id="ARBA00022801"/>
    </source>
</evidence>
<evidence type="ECO:0000256" key="5">
    <source>
        <dbReference type="ARBA" id="ARBA00022806"/>
    </source>
</evidence>
<dbReference type="CDD" id="cd17933">
    <property type="entry name" value="DEXSc_RecD-like"/>
    <property type="match status" value="1"/>
</dbReference>
<evidence type="ECO:0000259" key="13">
    <source>
        <dbReference type="Pfam" id="PF21185"/>
    </source>
</evidence>
<reference evidence="14 15" key="1">
    <citation type="submission" date="2012-10" db="EMBL/GenBank/DDBJ databases">
        <title>Genome sequence of the symbiont of the pentatomidae stink bug Halyomorpha halys.</title>
        <authorList>
            <person name="Kobayashi H."/>
            <person name="Fujii-Muramatsu R."/>
            <person name="Takeishi K."/>
            <person name="Noda H."/>
        </authorList>
    </citation>
    <scope>NUCLEOTIDE SEQUENCE [LARGE SCALE GENOMIC DNA]</scope>
</reference>
<evidence type="ECO:0000256" key="7">
    <source>
        <dbReference type="ARBA" id="ARBA00022840"/>
    </source>
</evidence>
<keyword evidence="15" id="KW-1185">Reference proteome</keyword>
<feature type="binding site" evidence="11">
    <location>
        <begin position="176"/>
        <end position="183"/>
    </location>
    <ligand>
        <name>ATP</name>
        <dbReference type="ChEBI" id="CHEBI:30616"/>
    </ligand>
</feature>
<keyword evidence="1 11" id="KW-0540">Nuclease</keyword>
<dbReference type="GO" id="GO:0016887">
    <property type="term" value="F:ATP hydrolysis activity"/>
    <property type="evidence" value="ECO:0007669"/>
    <property type="project" value="RHEA"/>
</dbReference>
<evidence type="ECO:0000313" key="14">
    <source>
        <dbReference type="EMBL" id="BAO00127.1"/>
    </source>
</evidence>
<comment type="subunit">
    <text evidence="11">Heterotrimer of RecB, RecC and RecD. All subunits contribute to DNA-binding.</text>
</comment>
<dbReference type="EC" id="5.6.2.3" evidence="11"/>
<dbReference type="GO" id="GO:0043139">
    <property type="term" value="F:5'-3' DNA helicase activity"/>
    <property type="evidence" value="ECO:0007669"/>
    <property type="project" value="UniProtKB-UniRule"/>
</dbReference>
<dbReference type="OrthoDB" id="9803432at2"/>
<evidence type="ECO:0000256" key="11">
    <source>
        <dbReference type="HAMAP-Rule" id="MF_01487"/>
    </source>
</evidence>
<dbReference type="RefSeq" id="WP_022564146.1">
    <property type="nucleotide sequence ID" value="NZ_CP010907.1"/>
</dbReference>
<dbReference type="Proteomes" id="UP000016900">
    <property type="component" value="Chromosome"/>
</dbReference>
<dbReference type="PATRIC" id="fig|1235990.3.peg.158"/>
<keyword evidence="7 11" id="KW-0067">ATP-binding</keyword>
<dbReference type="KEGG" id="pck:BMSBPS_0619"/>
<dbReference type="Gene3D" id="1.10.10.1020">
    <property type="entry name" value="RecBCD complex, subunit RecD, N-terminal domain"/>
    <property type="match status" value="1"/>
</dbReference>
<dbReference type="InterPro" id="IPR027785">
    <property type="entry name" value="UvrD-like_helicase_C"/>
</dbReference>
<evidence type="ECO:0000256" key="6">
    <source>
        <dbReference type="ARBA" id="ARBA00022839"/>
    </source>
</evidence>
<keyword evidence="9 11" id="KW-0234">DNA repair</keyword>
<dbReference type="SUPFAM" id="SSF52540">
    <property type="entry name" value="P-loop containing nucleoside triphosphate hydrolases"/>
    <property type="match status" value="2"/>
</dbReference>
<evidence type="ECO:0000256" key="10">
    <source>
        <dbReference type="ARBA" id="ARBA00023235"/>
    </source>
</evidence>
<dbReference type="GO" id="GO:0003677">
    <property type="term" value="F:DNA binding"/>
    <property type="evidence" value="ECO:0007669"/>
    <property type="project" value="UniProtKB-UniRule"/>
</dbReference>
<keyword evidence="10 11" id="KW-0413">Isomerase</keyword>
<protein>
    <recommendedName>
        <fullName evidence="11">RecBCD enzyme subunit RecD</fullName>
        <ecNumber evidence="11">5.6.2.3</ecNumber>
    </recommendedName>
    <alternativeName>
        <fullName evidence="11">DNA 5'-3' helicase subunit RecD</fullName>
    </alternativeName>
    <alternativeName>
        <fullName evidence="11">Exonuclease V subunit RecD</fullName>
        <shortName evidence="11">ExoV subunit RecD</shortName>
    </alternativeName>
    <alternativeName>
        <fullName evidence="11">Helicase/nuclease RecBCD subunit RecD</fullName>
    </alternativeName>
</protein>
<dbReference type="PANTHER" id="PTHR43788:SF6">
    <property type="entry name" value="DNA HELICASE B"/>
    <property type="match status" value="1"/>
</dbReference>
<comment type="similarity">
    <text evidence="11">Belongs to the RecD family.</text>
</comment>
<dbReference type="GO" id="GO:0009338">
    <property type="term" value="C:exodeoxyribonuclease V complex"/>
    <property type="evidence" value="ECO:0007669"/>
    <property type="project" value="InterPro"/>
</dbReference>
<dbReference type="Pfam" id="PF13245">
    <property type="entry name" value="AAA_19"/>
    <property type="match status" value="1"/>
</dbReference>
<dbReference type="eggNOG" id="COG0507">
    <property type="taxonomic scope" value="Bacteria"/>
</dbReference>
<dbReference type="FunFam" id="3.40.50.300:FF:000912">
    <property type="entry name" value="RecBCD enzyme subunit RecD"/>
    <property type="match status" value="1"/>
</dbReference>
<keyword evidence="3 11" id="KW-0227">DNA damage</keyword>
<dbReference type="GO" id="GO:0000724">
    <property type="term" value="P:double-strand break repair via homologous recombination"/>
    <property type="evidence" value="ECO:0007669"/>
    <property type="project" value="UniProtKB-UniRule"/>
</dbReference>
<proteinExistence type="inferred from homology"/>
<keyword evidence="4 11" id="KW-0378">Hydrolase</keyword>
<dbReference type="HAMAP" id="MF_01487">
    <property type="entry name" value="RecD"/>
    <property type="match status" value="1"/>
</dbReference>
<dbReference type="InterPro" id="IPR041851">
    <property type="entry name" value="RecD_N_sf"/>
</dbReference>
<dbReference type="EMBL" id="AP012554">
    <property type="protein sequence ID" value="BAO00127.1"/>
    <property type="molecule type" value="Genomic_DNA"/>
</dbReference>
<dbReference type="InterPro" id="IPR006344">
    <property type="entry name" value="RecD"/>
</dbReference>
<feature type="domain" description="UvrD-like helicase C-terminal" evidence="12">
    <location>
        <begin position="543"/>
        <end position="589"/>
    </location>
</feature>
<comment type="function">
    <text evidence="11">A helicase/nuclease that prepares dsDNA breaks (DSB) for recombinational DNA repair. Binds to DSBs and unwinds DNA via a highly rapid and processive ATP-dependent bidirectional helicase activity. Unwinds dsDNA until it encounters a Chi (crossover hotspot instigator) sequence from the 3' direction. Cuts ssDNA a few nucleotides 3' to the Chi site. The properties and activities of the enzyme are changed at Chi. The Chi-altered holoenzyme produces a long 3'-ssDNA overhang and facilitates RecA-binding to the ssDNA for homologous DNA recombination and repair. Holoenzyme degrades any linearized DNA that is unable to undergo homologous recombination. In the holoenzyme this subunit has ssDNA-dependent ATPase and 5'-3' helicase activity. When added to pre-assembled RecBC greatly stimulates nuclease activity and augments holoenzyme processivity. Negatively regulates the RecA-loading ability of RecBCD.</text>
</comment>
<feature type="domain" description="RecBCD enzyme subunit RecD N-terminal" evidence="13">
    <location>
        <begin position="15"/>
        <end position="114"/>
    </location>
</feature>
<dbReference type="Pfam" id="PF13538">
    <property type="entry name" value="UvrD_C_2"/>
    <property type="match status" value="1"/>
</dbReference>
<evidence type="ECO:0000256" key="3">
    <source>
        <dbReference type="ARBA" id="ARBA00022763"/>
    </source>
</evidence>
<dbReference type="KEGG" id="hhs:HHS_01570"/>
<comment type="catalytic activity">
    <reaction evidence="11">
        <text>ATP + H2O = ADP + phosphate + H(+)</text>
        <dbReference type="Rhea" id="RHEA:13065"/>
        <dbReference type="ChEBI" id="CHEBI:15377"/>
        <dbReference type="ChEBI" id="CHEBI:15378"/>
        <dbReference type="ChEBI" id="CHEBI:30616"/>
        <dbReference type="ChEBI" id="CHEBI:43474"/>
        <dbReference type="ChEBI" id="CHEBI:456216"/>
        <dbReference type="EC" id="5.6.2.3"/>
    </reaction>
</comment>
<evidence type="ECO:0000256" key="8">
    <source>
        <dbReference type="ARBA" id="ARBA00023125"/>
    </source>
</evidence>